<evidence type="ECO:0000256" key="10">
    <source>
        <dbReference type="ARBA" id="ARBA00023201"/>
    </source>
</evidence>
<dbReference type="InParanoid" id="A0A482X2H7"/>
<evidence type="ECO:0000256" key="8">
    <source>
        <dbReference type="ARBA" id="ARBA00023065"/>
    </source>
</evidence>
<keyword evidence="3 12" id="KW-0813">Transport</keyword>
<dbReference type="EMBL" id="QKKF02019547">
    <property type="protein sequence ID" value="RZF39796.1"/>
    <property type="molecule type" value="Genomic_DNA"/>
</dbReference>
<dbReference type="Pfam" id="PF00858">
    <property type="entry name" value="ASC"/>
    <property type="match status" value="2"/>
</dbReference>
<keyword evidence="15" id="KW-1185">Reference proteome</keyword>
<dbReference type="OrthoDB" id="5874059at2759"/>
<organism evidence="14 15">
    <name type="scientific">Laodelphax striatellus</name>
    <name type="common">Small brown planthopper</name>
    <name type="synonym">Delphax striatella</name>
    <dbReference type="NCBI Taxonomy" id="195883"/>
    <lineage>
        <taxon>Eukaryota</taxon>
        <taxon>Metazoa</taxon>
        <taxon>Ecdysozoa</taxon>
        <taxon>Arthropoda</taxon>
        <taxon>Hexapoda</taxon>
        <taxon>Insecta</taxon>
        <taxon>Pterygota</taxon>
        <taxon>Neoptera</taxon>
        <taxon>Paraneoptera</taxon>
        <taxon>Hemiptera</taxon>
        <taxon>Auchenorrhyncha</taxon>
        <taxon>Fulgoroidea</taxon>
        <taxon>Delphacidae</taxon>
        <taxon>Criomorphinae</taxon>
        <taxon>Laodelphax</taxon>
    </lineage>
</organism>
<proteinExistence type="inferred from homology"/>
<evidence type="ECO:0000256" key="1">
    <source>
        <dbReference type="ARBA" id="ARBA00004141"/>
    </source>
</evidence>
<keyword evidence="6 13" id="KW-1133">Transmembrane helix</keyword>
<evidence type="ECO:0000256" key="5">
    <source>
        <dbReference type="ARBA" id="ARBA00022692"/>
    </source>
</evidence>
<keyword evidence="11 12" id="KW-0407">Ion channel</keyword>
<evidence type="ECO:0000256" key="6">
    <source>
        <dbReference type="ARBA" id="ARBA00022989"/>
    </source>
</evidence>
<accession>A0A482X2H7</accession>
<evidence type="ECO:0000256" key="3">
    <source>
        <dbReference type="ARBA" id="ARBA00022448"/>
    </source>
</evidence>
<dbReference type="Proteomes" id="UP000291343">
    <property type="component" value="Unassembled WGS sequence"/>
</dbReference>
<dbReference type="Gene3D" id="1.10.287.820">
    <property type="entry name" value="Acid-sensing ion channel domain"/>
    <property type="match status" value="1"/>
</dbReference>
<keyword evidence="4 12" id="KW-0894">Sodium channel</keyword>
<comment type="subcellular location">
    <subcellularLocation>
        <location evidence="1">Membrane</location>
        <topology evidence="1">Multi-pass membrane protein</topology>
    </subcellularLocation>
</comment>
<keyword evidence="7" id="KW-0915">Sodium</keyword>
<protein>
    <submittedName>
        <fullName evidence="14">Uncharacterized protein</fullName>
    </submittedName>
</protein>
<dbReference type="PANTHER" id="PTHR11690:SF288">
    <property type="entry name" value="AMILORIDE-SENSITIVE NA+ CHANNEL-RELATED"/>
    <property type="match status" value="1"/>
</dbReference>
<keyword evidence="9 13" id="KW-0472">Membrane</keyword>
<comment type="caution">
    <text evidence="14">The sequence shown here is derived from an EMBL/GenBank/DDBJ whole genome shotgun (WGS) entry which is preliminary data.</text>
</comment>
<keyword evidence="8 12" id="KW-0406">Ion transport</keyword>
<evidence type="ECO:0000313" key="15">
    <source>
        <dbReference type="Proteomes" id="UP000291343"/>
    </source>
</evidence>
<dbReference type="AlphaFoldDB" id="A0A482X2H7"/>
<evidence type="ECO:0000256" key="12">
    <source>
        <dbReference type="RuleBase" id="RU000679"/>
    </source>
</evidence>
<name>A0A482X2H7_LAOST</name>
<dbReference type="GO" id="GO:0015280">
    <property type="term" value="F:ligand-gated sodium channel activity"/>
    <property type="evidence" value="ECO:0007669"/>
    <property type="project" value="TreeGrafter"/>
</dbReference>
<evidence type="ECO:0000256" key="2">
    <source>
        <dbReference type="ARBA" id="ARBA00007193"/>
    </source>
</evidence>
<feature type="transmembrane region" description="Helical" evidence="13">
    <location>
        <begin position="26"/>
        <end position="47"/>
    </location>
</feature>
<reference evidence="14 15" key="1">
    <citation type="journal article" date="2017" name="Gigascience">
        <title>Genome sequence of the small brown planthopper, Laodelphax striatellus.</title>
        <authorList>
            <person name="Zhu J."/>
            <person name="Jiang F."/>
            <person name="Wang X."/>
            <person name="Yang P."/>
            <person name="Bao Y."/>
            <person name="Zhao W."/>
            <person name="Wang W."/>
            <person name="Lu H."/>
            <person name="Wang Q."/>
            <person name="Cui N."/>
            <person name="Li J."/>
            <person name="Chen X."/>
            <person name="Luo L."/>
            <person name="Yu J."/>
            <person name="Kang L."/>
            <person name="Cui F."/>
        </authorList>
    </citation>
    <scope>NUCLEOTIDE SEQUENCE [LARGE SCALE GENOMIC DNA]</scope>
    <source>
        <strain evidence="14">Lst14</strain>
    </source>
</reference>
<dbReference type="PANTHER" id="PTHR11690">
    <property type="entry name" value="AMILORIDE-SENSITIVE SODIUM CHANNEL-RELATED"/>
    <property type="match status" value="1"/>
</dbReference>
<evidence type="ECO:0000256" key="13">
    <source>
        <dbReference type="SAM" id="Phobius"/>
    </source>
</evidence>
<evidence type="ECO:0000256" key="7">
    <source>
        <dbReference type="ARBA" id="ARBA00023053"/>
    </source>
</evidence>
<evidence type="ECO:0000256" key="9">
    <source>
        <dbReference type="ARBA" id="ARBA00023136"/>
    </source>
</evidence>
<dbReference type="GO" id="GO:0005886">
    <property type="term" value="C:plasma membrane"/>
    <property type="evidence" value="ECO:0007669"/>
    <property type="project" value="TreeGrafter"/>
</dbReference>
<keyword evidence="5 12" id="KW-0812">Transmembrane</keyword>
<comment type="similarity">
    <text evidence="2 12">Belongs to the amiloride-sensitive sodium channel (TC 1.A.6) family.</text>
</comment>
<keyword evidence="10 12" id="KW-0739">Sodium transport</keyword>
<gene>
    <name evidence="14" type="ORF">LSTR_LSTR000444</name>
</gene>
<evidence type="ECO:0000256" key="11">
    <source>
        <dbReference type="ARBA" id="ARBA00023303"/>
    </source>
</evidence>
<sequence length="329" mass="37693">MDYAKCSSLHGVKYIYKRNSYVWERVIWLFVFCTCVVCACFVGYSLLKKYLMVPTAIEVADTHLPLYTFPFPTITVCPANKVKRSVATKYLSDPLSEVLENEGVIEEDDVDWEGCVLRRNTATGTGTGLEFFLRKYPESDQLGPDGQKDFDGISILVHTSYEFPDTGTGFHVPYKLGSRLSVRIQPLFTVSTDNIRALSIQTRGCMFPDEELLNIYHVYTETSCLAECRLHYILAMCKCRMYFFSVAENLRFVHPPHRMGFTENEIIESLNCSCIPTCYDTEYDLEIGIPEDWHTASQHYAYVDIHYGNLGVVKYQRYITFGWVDLLGG</sequence>
<evidence type="ECO:0000313" key="14">
    <source>
        <dbReference type="EMBL" id="RZF39796.1"/>
    </source>
</evidence>
<evidence type="ECO:0000256" key="4">
    <source>
        <dbReference type="ARBA" id="ARBA00022461"/>
    </source>
</evidence>
<dbReference type="InterPro" id="IPR001873">
    <property type="entry name" value="ENaC"/>
</dbReference>